<reference evidence="1" key="1">
    <citation type="submission" date="2021-02" db="EMBL/GenBank/DDBJ databases">
        <authorList>
            <person name="Dougan E. K."/>
            <person name="Rhodes N."/>
            <person name="Thang M."/>
            <person name="Chan C."/>
        </authorList>
    </citation>
    <scope>NUCLEOTIDE SEQUENCE</scope>
</reference>
<sequence length="138" mass="15402">MTRWIWEEFAWQSTCDAFGAQISGRGECEEGDPGQELPAVAKQQFNQVFKEVCRIEQSLAGQRLAADLASASAAHRDALRAAAERRRRAVRSLLAERRARYQANAPAHSEPPLPILLGHESRESALQLIDKIEAKIRP</sequence>
<evidence type="ECO:0000313" key="2">
    <source>
        <dbReference type="Proteomes" id="UP000604046"/>
    </source>
</evidence>
<name>A0A812K8T4_9DINO</name>
<comment type="caution">
    <text evidence="1">The sequence shown here is derived from an EMBL/GenBank/DDBJ whole genome shotgun (WGS) entry which is preliminary data.</text>
</comment>
<dbReference type="AlphaFoldDB" id="A0A812K8T4"/>
<evidence type="ECO:0000313" key="1">
    <source>
        <dbReference type="EMBL" id="CAE7222855.1"/>
    </source>
</evidence>
<dbReference type="EMBL" id="CAJNDS010000613">
    <property type="protein sequence ID" value="CAE7222855.1"/>
    <property type="molecule type" value="Genomic_DNA"/>
</dbReference>
<gene>
    <name evidence="1" type="ORF">SNAT2548_LOCUS8346</name>
</gene>
<dbReference type="Proteomes" id="UP000604046">
    <property type="component" value="Unassembled WGS sequence"/>
</dbReference>
<accession>A0A812K8T4</accession>
<keyword evidence="2" id="KW-1185">Reference proteome</keyword>
<proteinExistence type="predicted"/>
<protein>
    <submittedName>
        <fullName evidence="1">Uncharacterized protein</fullName>
    </submittedName>
</protein>
<organism evidence="1 2">
    <name type="scientific">Symbiodinium natans</name>
    <dbReference type="NCBI Taxonomy" id="878477"/>
    <lineage>
        <taxon>Eukaryota</taxon>
        <taxon>Sar</taxon>
        <taxon>Alveolata</taxon>
        <taxon>Dinophyceae</taxon>
        <taxon>Suessiales</taxon>
        <taxon>Symbiodiniaceae</taxon>
        <taxon>Symbiodinium</taxon>
    </lineage>
</organism>